<evidence type="ECO:0000313" key="1">
    <source>
        <dbReference type="EMBL" id="OGZ45559.1"/>
    </source>
</evidence>
<dbReference type="EMBL" id="MHNL01000006">
    <property type="protein sequence ID" value="OGZ45559.1"/>
    <property type="molecule type" value="Genomic_DNA"/>
</dbReference>
<accession>A0A1G2G5M8</accession>
<gene>
    <name evidence="1" type="ORF">A2756_00905</name>
</gene>
<reference evidence="1 2" key="1">
    <citation type="journal article" date="2016" name="Nat. Commun.">
        <title>Thousands of microbial genomes shed light on interconnected biogeochemical processes in an aquifer system.</title>
        <authorList>
            <person name="Anantharaman K."/>
            <person name="Brown C.T."/>
            <person name="Hug L.A."/>
            <person name="Sharon I."/>
            <person name="Castelle C.J."/>
            <person name="Probst A.J."/>
            <person name="Thomas B.C."/>
            <person name="Singh A."/>
            <person name="Wilkins M.J."/>
            <person name="Karaoz U."/>
            <person name="Brodie E.L."/>
            <person name="Williams K.H."/>
            <person name="Hubbard S.S."/>
            <person name="Banfield J.F."/>
        </authorList>
    </citation>
    <scope>NUCLEOTIDE SEQUENCE [LARGE SCALE GENOMIC DNA]</scope>
</reference>
<dbReference type="AlphaFoldDB" id="A0A1G2G5M8"/>
<proteinExistence type="predicted"/>
<protein>
    <recommendedName>
        <fullName evidence="3">30S ribosomal protein S21</fullName>
    </recommendedName>
</protein>
<dbReference type="Proteomes" id="UP000177785">
    <property type="component" value="Unassembled WGS sequence"/>
</dbReference>
<sequence length="71" mass="8672">MVEVRRKEKESVGMLLRRFVRRVQYSGILVRARSLRYRTPEESKREKKDQALKRIVWAKNMERLRKLGKID</sequence>
<evidence type="ECO:0008006" key="3">
    <source>
        <dbReference type="Google" id="ProtNLM"/>
    </source>
</evidence>
<organism evidence="1 2">
    <name type="scientific">Candidatus Ryanbacteria bacterium RIFCSPHIGHO2_01_FULL_48_27</name>
    <dbReference type="NCBI Taxonomy" id="1802115"/>
    <lineage>
        <taxon>Bacteria</taxon>
        <taxon>Candidatus Ryaniibacteriota</taxon>
    </lineage>
</organism>
<evidence type="ECO:0000313" key="2">
    <source>
        <dbReference type="Proteomes" id="UP000177785"/>
    </source>
</evidence>
<name>A0A1G2G5M8_9BACT</name>
<comment type="caution">
    <text evidence="1">The sequence shown here is derived from an EMBL/GenBank/DDBJ whole genome shotgun (WGS) entry which is preliminary data.</text>
</comment>
<dbReference type="STRING" id="1802115.A2756_00905"/>